<dbReference type="Gene3D" id="3.40.33.10">
    <property type="entry name" value="CAP"/>
    <property type="match status" value="1"/>
</dbReference>
<dbReference type="InterPro" id="IPR014044">
    <property type="entry name" value="CAP_dom"/>
</dbReference>
<evidence type="ECO:0000256" key="1">
    <source>
        <dbReference type="SAM" id="SignalP"/>
    </source>
</evidence>
<evidence type="ECO:0000313" key="3">
    <source>
        <dbReference type="EMBL" id="MFD2236135.1"/>
    </source>
</evidence>
<feature type="chain" id="PRO_5045261701" evidence="1">
    <location>
        <begin position="18"/>
        <end position="172"/>
    </location>
</feature>
<dbReference type="PANTHER" id="PTHR31157:SF1">
    <property type="entry name" value="SCP DOMAIN-CONTAINING PROTEIN"/>
    <property type="match status" value="1"/>
</dbReference>
<protein>
    <submittedName>
        <fullName evidence="3">CAP domain-containing protein</fullName>
    </submittedName>
</protein>
<gene>
    <name evidence="3" type="ORF">ACFSKQ_01495</name>
</gene>
<dbReference type="PANTHER" id="PTHR31157">
    <property type="entry name" value="SCP DOMAIN-CONTAINING PROTEIN"/>
    <property type="match status" value="1"/>
</dbReference>
<dbReference type="PROSITE" id="PS51257">
    <property type="entry name" value="PROKAR_LIPOPROTEIN"/>
    <property type="match status" value="1"/>
</dbReference>
<dbReference type="InterPro" id="IPR035940">
    <property type="entry name" value="CAP_sf"/>
</dbReference>
<dbReference type="Pfam" id="PF00188">
    <property type="entry name" value="CAP"/>
    <property type="match status" value="1"/>
</dbReference>
<dbReference type="RefSeq" id="WP_209735928.1">
    <property type="nucleotide sequence ID" value="NZ_CP072611.1"/>
</dbReference>
<sequence>MRLLALAVLLLALQACASTGDPGAVRSIMFDRADALGQVNAFRRANGLSELSVDERLNRAAAEQSNAMAARDRMSHDVIGPLPRRLGAVGYDWAATAENLGRGYPSYSAAMEGWIGSPGHRRNLMNPNVTEVGFAAARDTRSGRPYWTQIFGAERPPRTAEAFPSAGPILPR</sequence>
<dbReference type="CDD" id="cd05379">
    <property type="entry name" value="CAP_bacterial"/>
    <property type="match status" value="1"/>
</dbReference>
<evidence type="ECO:0000313" key="4">
    <source>
        <dbReference type="Proteomes" id="UP001597371"/>
    </source>
</evidence>
<name>A0ABW5CFW9_9HYPH</name>
<dbReference type="EMBL" id="JBHUIJ010000002">
    <property type="protein sequence ID" value="MFD2236135.1"/>
    <property type="molecule type" value="Genomic_DNA"/>
</dbReference>
<reference evidence="4" key="1">
    <citation type="journal article" date="2019" name="Int. J. Syst. Evol. Microbiol.">
        <title>The Global Catalogue of Microorganisms (GCM) 10K type strain sequencing project: providing services to taxonomists for standard genome sequencing and annotation.</title>
        <authorList>
            <consortium name="The Broad Institute Genomics Platform"/>
            <consortium name="The Broad Institute Genome Sequencing Center for Infectious Disease"/>
            <person name="Wu L."/>
            <person name="Ma J."/>
        </authorList>
    </citation>
    <scope>NUCLEOTIDE SEQUENCE [LARGE SCALE GENOMIC DNA]</scope>
    <source>
        <strain evidence="4">ZS-35-S2</strain>
    </source>
</reference>
<dbReference type="SUPFAM" id="SSF55797">
    <property type="entry name" value="PR-1-like"/>
    <property type="match status" value="1"/>
</dbReference>
<evidence type="ECO:0000259" key="2">
    <source>
        <dbReference type="Pfam" id="PF00188"/>
    </source>
</evidence>
<comment type="caution">
    <text evidence="3">The sequence shown here is derived from an EMBL/GenBank/DDBJ whole genome shotgun (WGS) entry which is preliminary data.</text>
</comment>
<organism evidence="3 4">
    <name type="scientific">Aureimonas populi</name>
    <dbReference type="NCBI Taxonomy" id="1701758"/>
    <lineage>
        <taxon>Bacteria</taxon>
        <taxon>Pseudomonadati</taxon>
        <taxon>Pseudomonadota</taxon>
        <taxon>Alphaproteobacteria</taxon>
        <taxon>Hyphomicrobiales</taxon>
        <taxon>Aurantimonadaceae</taxon>
        <taxon>Aureimonas</taxon>
    </lineage>
</organism>
<keyword evidence="1" id="KW-0732">Signal</keyword>
<feature type="domain" description="SCP" evidence="2">
    <location>
        <begin position="37"/>
        <end position="151"/>
    </location>
</feature>
<dbReference type="Proteomes" id="UP001597371">
    <property type="component" value="Unassembled WGS sequence"/>
</dbReference>
<keyword evidence="4" id="KW-1185">Reference proteome</keyword>
<feature type="signal peptide" evidence="1">
    <location>
        <begin position="1"/>
        <end position="17"/>
    </location>
</feature>
<accession>A0ABW5CFW9</accession>
<proteinExistence type="predicted"/>